<name>A0A1M5R513_9FIRM</name>
<evidence type="ECO:0000256" key="1">
    <source>
        <dbReference type="SAM" id="Phobius"/>
    </source>
</evidence>
<dbReference type="AlphaFoldDB" id="A0A1M5R513"/>
<accession>A0A1M5R513</accession>
<proteinExistence type="predicted"/>
<gene>
    <name evidence="2" type="ORF">SAMN02746098_00462</name>
</gene>
<sequence>MIGATLQQDSRARSNTVRFLALFLGLSVFIHGLYYPQEWLLFGFLLSAYIMSSFLYKRSIFMTEEYSGLGLTDFLLLGYIIFSLLGLLHPIKYTDGLLEALRWGVFWFVYRLGVRISSDEKAKRYLLQYIEWIAIAIAVIGWLPWIGKVGGRLSSVFGYPNAAAAFLGAALLLYPQRKLVLIFLAVSLVGTGSRAGVGLFLIVLGVQQIFLRVNLQKNSPSLSIRQRFHQRPKILSRYLRGLVGAMLGIAGTILMPLYYKSAWENLTAWGFSSSSWQERIVYFQDGISLAWNSGGVPQAGGWLAFPAVQHFPYWTADPHSSFIHILLNQGFLGILSVGIWGSFSLAKAWKIWGRKNKQYISSLTELEDAKAQLKVSSALVFLALHSLVDADFSFGALGILFWLLFGILHKRRDYFRTIFSKQNKLLFMLSNMGMFGLSFIFCLICGSALLNPKMIEREQIWNAQAVQCREQDPEKSVELWGKSLKRDQTQVKVRQELAEHLLRQGNLDSGLETVKDVLLWQPFELEAYEWAQSVVWDAAEVNRQAQPEMTMLLYQWVEEVPETIEGRADDLNDLDLKLWQGHKNFLPSQHIKLLADYARQRQLTQLLPQHKL</sequence>
<keyword evidence="1" id="KW-0472">Membrane</keyword>
<evidence type="ECO:0000313" key="3">
    <source>
        <dbReference type="Proteomes" id="UP000183954"/>
    </source>
</evidence>
<dbReference type="InterPro" id="IPR051533">
    <property type="entry name" value="WaaL-like"/>
</dbReference>
<organism evidence="2 3">
    <name type="scientific">Desulfosporosinus lacus DSM 15449</name>
    <dbReference type="NCBI Taxonomy" id="1121420"/>
    <lineage>
        <taxon>Bacteria</taxon>
        <taxon>Bacillati</taxon>
        <taxon>Bacillota</taxon>
        <taxon>Clostridia</taxon>
        <taxon>Eubacteriales</taxon>
        <taxon>Desulfitobacteriaceae</taxon>
        <taxon>Desulfosporosinus</taxon>
    </lineage>
</organism>
<keyword evidence="1" id="KW-0812">Transmembrane</keyword>
<feature type="transmembrane region" description="Helical" evidence="1">
    <location>
        <begin position="157"/>
        <end position="174"/>
    </location>
</feature>
<keyword evidence="1" id="KW-1133">Transmembrane helix</keyword>
<reference evidence="3" key="1">
    <citation type="submission" date="2016-11" db="EMBL/GenBank/DDBJ databases">
        <authorList>
            <person name="Varghese N."/>
            <person name="Submissions S."/>
        </authorList>
    </citation>
    <scope>NUCLEOTIDE SEQUENCE [LARGE SCALE GENOMIC DNA]</scope>
    <source>
        <strain evidence="3">DSM 15449</strain>
    </source>
</reference>
<feature type="transmembrane region" description="Helical" evidence="1">
    <location>
        <begin position="379"/>
        <end position="405"/>
    </location>
</feature>
<feature type="transmembrane region" description="Helical" evidence="1">
    <location>
        <begin position="180"/>
        <end position="206"/>
    </location>
</feature>
<dbReference type="STRING" id="1121420.SAMN02746098_00462"/>
<feature type="transmembrane region" description="Helical" evidence="1">
    <location>
        <begin position="238"/>
        <end position="259"/>
    </location>
</feature>
<dbReference type="RefSeq" id="WP_073027550.1">
    <property type="nucleotide sequence ID" value="NZ_FQXJ01000003.1"/>
</dbReference>
<evidence type="ECO:0000313" key="2">
    <source>
        <dbReference type="EMBL" id="SHH21474.1"/>
    </source>
</evidence>
<dbReference type="EMBL" id="FQXJ01000003">
    <property type="protein sequence ID" value="SHH21474.1"/>
    <property type="molecule type" value="Genomic_DNA"/>
</dbReference>
<feature type="transmembrane region" description="Helical" evidence="1">
    <location>
        <begin position="16"/>
        <end position="33"/>
    </location>
</feature>
<dbReference type="Proteomes" id="UP000183954">
    <property type="component" value="Unassembled WGS sequence"/>
</dbReference>
<feature type="transmembrane region" description="Helical" evidence="1">
    <location>
        <begin position="425"/>
        <end position="450"/>
    </location>
</feature>
<dbReference type="PANTHER" id="PTHR37422:SF13">
    <property type="entry name" value="LIPOPOLYSACCHARIDE BIOSYNTHESIS PROTEIN PA4999-RELATED"/>
    <property type="match status" value="1"/>
</dbReference>
<keyword evidence="3" id="KW-1185">Reference proteome</keyword>
<dbReference type="OrthoDB" id="1789449at2"/>
<evidence type="ECO:0008006" key="4">
    <source>
        <dbReference type="Google" id="ProtNLM"/>
    </source>
</evidence>
<feature type="transmembrane region" description="Helical" evidence="1">
    <location>
        <begin position="68"/>
        <end position="88"/>
    </location>
</feature>
<feature type="transmembrane region" description="Helical" evidence="1">
    <location>
        <begin position="39"/>
        <end position="56"/>
    </location>
</feature>
<feature type="transmembrane region" description="Helical" evidence="1">
    <location>
        <begin position="322"/>
        <end position="346"/>
    </location>
</feature>
<protein>
    <recommendedName>
        <fullName evidence="4">O-antigen ligase</fullName>
    </recommendedName>
</protein>
<dbReference type="PANTHER" id="PTHR37422">
    <property type="entry name" value="TEICHURONIC ACID BIOSYNTHESIS PROTEIN TUAE"/>
    <property type="match status" value="1"/>
</dbReference>
<feature type="transmembrane region" description="Helical" evidence="1">
    <location>
        <begin position="126"/>
        <end position="145"/>
    </location>
</feature>